<gene>
    <name evidence="4" type="ORF">ABXS05_30610</name>
</gene>
<evidence type="ECO:0000256" key="2">
    <source>
        <dbReference type="ARBA" id="ARBA00022679"/>
    </source>
</evidence>
<evidence type="ECO:0000313" key="5">
    <source>
        <dbReference type="Proteomes" id="UP001555786"/>
    </source>
</evidence>
<comment type="caution">
    <text evidence="4">The sequence shown here is derived from an EMBL/GenBank/DDBJ whole genome shotgun (WGS) entry which is preliminary data.</text>
</comment>
<evidence type="ECO:0000313" key="4">
    <source>
        <dbReference type="EMBL" id="MEW9309935.1"/>
    </source>
</evidence>
<accession>A0ABV3PW86</accession>
<sequence>MNEWLFGEASEHLGPVRQSVAAANRTSLQESCRVWSGTSFSRNIIWIASYPKSGNTWVRVFLHNLLREMRGETEGAQDINALNRFSVWEHSVPLFTQALGKPPKEANAEEIARARPIVQRLIAGRTNRFLPAKTHLAYGRDHGVPTVDPEVTRAAIYLVRNPLDVVISYAHHMGQSIDQTIALMGMPNMCTPATDRHVGETMGSWSQHVESWLQGVPFPVYVMRYEDIVTHPKVAFGNLSCFLGLQPDEAQLTAAITKSSFEALQAQEGQNGFREKPKVAERFFREGRVGQWRLALTKPQILAVLRDHAEVMERLRYLIDSKGSASMLPET</sequence>
<dbReference type="Gene3D" id="3.40.50.300">
    <property type="entry name" value="P-loop containing nucleotide triphosphate hydrolases"/>
    <property type="match status" value="1"/>
</dbReference>
<dbReference type="PANTHER" id="PTHR11783">
    <property type="entry name" value="SULFOTRANSFERASE SULT"/>
    <property type="match status" value="1"/>
</dbReference>
<evidence type="ECO:0000256" key="1">
    <source>
        <dbReference type="ARBA" id="ARBA00005771"/>
    </source>
</evidence>
<dbReference type="RefSeq" id="WP_367626506.1">
    <property type="nucleotide sequence ID" value="NZ_JBFNQD010000019.1"/>
</dbReference>
<reference evidence="4 5" key="1">
    <citation type="submission" date="2024-07" db="EMBL/GenBank/DDBJ databases">
        <title>Description of Labrys sedimenti sp. nov., isolated from a diclofenac-degrading enrichment culture.</title>
        <authorList>
            <person name="Tancsics A."/>
            <person name="Csepanyi A."/>
        </authorList>
    </citation>
    <scope>NUCLEOTIDE SEQUENCE [LARGE SCALE GENOMIC DNA]</scope>
    <source>
        <strain evidence="4 5">LMG 23578</strain>
    </source>
</reference>
<dbReference type="Proteomes" id="UP001555786">
    <property type="component" value="Unassembled WGS sequence"/>
</dbReference>
<organism evidence="4 5">
    <name type="scientific">Labrys neptuniae</name>
    <dbReference type="NCBI Taxonomy" id="376174"/>
    <lineage>
        <taxon>Bacteria</taxon>
        <taxon>Pseudomonadati</taxon>
        <taxon>Pseudomonadota</taxon>
        <taxon>Alphaproteobacteria</taxon>
        <taxon>Hyphomicrobiales</taxon>
        <taxon>Xanthobacteraceae</taxon>
        <taxon>Labrys</taxon>
    </lineage>
</organism>
<dbReference type="SUPFAM" id="SSF52540">
    <property type="entry name" value="P-loop containing nucleoside triphosphate hydrolases"/>
    <property type="match status" value="1"/>
</dbReference>
<dbReference type="EMBL" id="JBFNQD010000019">
    <property type="protein sequence ID" value="MEW9309935.1"/>
    <property type="molecule type" value="Genomic_DNA"/>
</dbReference>
<name>A0ABV3PW86_9HYPH</name>
<comment type="similarity">
    <text evidence="1">Belongs to the sulfotransferase 1 family.</text>
</comment>
<protein>
    <submittedName>
        <fullName evidence="4">Sulfotransferase domain-containing protein</fullName>
    </submittedName>
</protein>
<dbReference type="Pfam" id="PF00685">
    <property type="entry name" value="Sulfotransfer_1"/>
    <property type="match status" value="1"/>
</dbReference>
<evidence type="ECO:0000259" key="3">
    <source>
        <dbReference type="Pfam" id="PF00685"/>
    </source>
</evidence>
<keyword evidence="5" id="KW-1185">Reference proteome</keyword>
<keyword evidence="2" id="KW-0808">Transferase</keyword>
<proteinExistence type="inferred from homology"/>
<feature type="domain" description="Sulfotransferase" evidence="3">
    <location>
        <begin position="45"/>
        <end position="312"/>
    </location>
</feature>
<dbReference type="InterPro" id="IPR027417">
    <property type="entry name" value="P-loop_NTPase"/>
</dbReference>
<dbReference type="InterPro" id="IPR000863">
    <property type="entry name" value="Sulfotransferase_dom"/>
</dbReference>